<evidence type="ECO:0000313" key="14">
    <source>
        <dbReference type="Proteomes" id="UP000707206"/>
    </source>
</evidence>
<keyword evidence="7" id="KW-0869">Chloride channel</keyword>
<dbReference type="CDD" id="cd02205">
    <property type="entry name" value="CBS_pair_SF"/>
    <property type="match status" value="1"/>
</dbReference>
<dbReference type="InterPro" id="IPR046342">
    <property type="entry name" value="CBS_dom_sf"/>
</dbReference>
<keyword evidence="8" id="KW-0868">Chloride</keyword>
<dbReference type="PRINTS" id="PR00762">
    <property type="entry name" value="CLCHANNEL"/>
</dbReference>
<dbReference type="SUPFAM" id="SSF54631">
    <property type="entry name" value="CBS-domain pair"/>
    <property type="match status" value="1"/>
</dbReference>
<sequence length="593" mass="64684">MPNRIHTLLTRFLKWRYKNISNKTFTQILSVAVGFLAGLASVTLKNITYFIEAFLEKGILISNGLYFILPILGLTLVYLYVKFVHKEKLDHAISSILFALSKKKGMIPPKQIYTQLIAAPLTVGFGGSVGLLGPAVAAGSAISSNLGRLFHINAKTRSLLIACASAGAISSIFQSPIAAIIFAVEVFSMDLTLLSVLPLLLASISGVLTSYFFLGNEVLFNFTITENFEVKDTLFYIVLGVGTGVASIYFTRMYFGIIRLFKPLKSPKYRLLFGGLAIGTMLYFIPPLYGEGFGFINSLLDGNHVAALGITPFDDFTDNIWVVIALLVGITIFKAVAMTTTLASGGAGGTFIPTMVMGSALGNAVAKIINNSGLGFAVSESNFTLIGMAGLISGVLHAPLTAIFLIAEITGGYALFVPLMITATISYLIMKNAMDHTIYTRELAERDALLTHNKDQSVLTLMQLDDVIEDNFKIVHPGMSLGEMLHGAVAKSTRNIFPVVDEKKALVGIVLLDDIREFMFDTTLYESTKVETLMHNAPEHIFYGKDNMKKVMEKFQESGAWNLPVVKNGEYVGFVSKSKLLTAYRKELINVTE</sequence>
<evidence type="ECO:0000256" key="3">
    <source>
        <dbReference type="ARBA" id="ARBA00022692"/>
    </source>
</evidence>
<feature type="transmembrane region" description="Helical" evidence="11">
    <location>
        <begin position="413"/>
        <end position="430"/>
    </location>
</feature>
<feature type="transmembrane region" description="Helical" evidence="11">
    <location>
        <begin position="159"/>
        <end position="184"/>
    </location>
</feature>
<reference evidence="13" key="1">
    <citation type="submission" date="2019-07" db="EMBL/GenBank/DDBJ databases">
        <authorList>
            <person name="De-Chao Zhang Q."/>
        </authorList>
    </citation>
    <scope>NUCLEOTIDE SEQUENCE</scope>
    <source>
        <strain evidence="13">TP-CH-4</strain>
    </source>
</reference>
<feature type="domain" description="CBS" evidence="12">
    <location>
        <begin position="534"/>
        <end position="593"/>
    </location>
</feature>
<dbReference type="RefSeq" id="WP_152574917.1">
    <property type="nucleotide sequence ID" value="NZ_VIKU02000004.1"/>
</dbReference>
<comment type="caution">
    <text evidence="13">The sequence shown here is derived from an EMBL/GenBank/DDBJ whole genome shotgun (WGS) entry which is preliminary data.</text>
</comment>
<evidence type="ECO:0000256" key="5">
    <source>
        <dbReference type="ARBA" id="ARBA00023065"/>
    </source>
</evidence>
<organism evidence="13 14">
    <name type="scientific">Pelagihabitans pacificus</name>
    <dbReference type="NCBI Taxonomy" id="2696054"/>
    <lineage>
        <taxon>Bacteria</taxon>
        <taxon>Pseudomonadati</taxon>
        <taxon>Bacteroidota</taxon>
        <taxon>Flavobacteriia</taxon>
        <taxon>Flavobacteriales</taxon>
        <taxon>Flavobacteriaceae</taxon>
        <taxon>Pelagihabitans</taxon>
    </lineage>
</organism>
<dbReference type="InterPro" id="IPR001807">
    <property type="entry name" value="ClC"/>
</dbReference>
<evidence type="ECO:0000256" key="6">
    <source>
        <dbReference type="ARBA" id="ARBA00023136"/>
    </source>
</evidence>
<feature type="transmembrane region" description="Helical" evidence="11">
    <location>
        <begin position="234"/>
        <end position="257"/>
    </location>
</feature>
<keyword evidence="4 11" id="KW-1133">Transmembrane helix</keyword>
<feature type="transmembrane region" description="Helical" evidence="11">
    <location>
        <begin position="191"/>
        <end position="214"/>
    </location>
</feature>
<name>A0A967E7M5_9FLAO</name>
<proteinExistence type="predicted"/>
<evidence type="ECO:0000256" key="4">
    <source>
        <dbReference type="ARBA" id="ARBA00022989"/>
    </source>
</evidence>
<dbReference type="Proteomes" id="UP000707206">
    <property type="component" value="Unassembled WGS sequence"/>
</dbReference>
<dbReference type="InterPro" id="IPR000644">
    <property type="entry name" value="CBS_dom"/>
</dbReference>
<comment type="subcellular location">
    <subcellularLocation>
        <location evidence="1">Membrane</location>
        <topology evidence="1">Multi-pass membrane protein</topology>
    </subcellularLocation>
</comment>
<keyword evidence="14" id="KW-1185">Reference proteome</keyword>
<dbReference type="PANTHER" id="PTHR43427:SF6">
    <property type="entry name" value="CHLORIDE CHANNEL PROTEIN CLC-E"/>
    <property type="match status" value="1"/>
</dbReference>
<keyword evidence="2" id="KW-0813">Transport</keyword>
<dbReference type="PANTHER" id="PTHR43427">
    <property type="entry name" value="CHLORIDE CHANNEL PROTEIN CLC-E"/>
    <property type="match status" value="1"/>
</dbReference>
<dbReference type="GO" id="GO:0005254">
    <property type="term" value="F:chloride channel activity"/>
    <property type="evidence" value="ECO:0007669"/>
    <property type="project" value="UniProtKB-KW"/>
</dbReference>
<evidence type="ECO:0000256" key="11">
    <source>
        <dbReference type="SAM" id="Phobius"/>
    </source>
</evidence>
<feature type="transmembrane region" description="Helical" evidence="11">
    <location>
        <begin position="112"/>
        <end position="139"/>
    </location>
</feature>
<evidence type="ECO:0000256" key="1">
    <source>
        <dbReference type="ARBA" id="ARBA00004141"/>
    </source>
</evidence>
<evidence type="ECO:0000313" key="13">
    <source>
        <dbReference type="EMBL" id="NHF60409.1"/>
    </source>
</evidence>
<dbReference type="Gene3D" id="1.10.3080.10">
    <property type="entry name" value="Clc chloride channel"/>
    <property type="match status" value="1"/>
</dbReference>
<keyword evidence="9" id="KW-0407">Ion channel</keyword>
<dbReference type="InterPro" id="IPR050368">
    <property type="entry name" value="ClC-type_chloride_channel"/>
</dbReference>
<keyword evidence="6 11" id="KW-0472">Membrane</keyword>
<keyword evidence="5" id="KW-0406">Ion transport</keyword>
<feature type="domain" description="CBS" evidence="12">
    <location>
        <begin position="467"/>
        <end position="527"/>
    </location>
</feature>
<evidence type="ECO:0000256" key="7">
    <source>
        <dbReference type="ARBA" id="ARBA00023173"/>
    </source>
</evidence>
<dbReference type="CDD" id="cd00400">
    <property type="entry name" value="Voltage_gated_ClC"/>
    <property type="match status" value="1"/>
</dbReference>
<evidence type="ECO:0000256" key="10">
    <source>
        <dbReference type="PROSITE-ProRule" id="PRU00703"/>
    </source>
</evidence>
<keyword evidence="10" id="KW-0129">CBS domain</keyword>
<dbReference type="SUPFAM" id="SSF81340">
    <property type="entry name" value="Clc chloride channel"/>
    <property type="match status" value="1"/>
</dbReference>
<evidence type="ECO:0000259" key="12">
    <source>
        <dbReference type="PROSITE" id="PS51371"/>
    </source>
</evidence>
<evidence type="ECO:0000256" key="9">
    <source>
        <dbReference type="ARBA" id="ARBA00023303"/>
    </source>
</evidence>
<feature type="transmembrane region" description="Helical" evidence="11">
    <location>
        <begin position="269"/>
        <end position="289"/>
    </location>
</feature>
<dbReference type="EMBL" id="VIKU02000004">
    <property type="protein sequence ID" value="NHF60409.1"/>
    <property type="molecule type" value="Genomic_DNA"/>
</dbReference>
<feature type="transmembrane region" description="Helical" evidence="11">
    <location>
        <begin position="320"/>
        <end position="337"/>
    </location>
</feature>
<dbReference type="PROSITE" id="PS51371">
    <property type="entry name" value="CBS"/>
    <property type="match status" value="2"/>
</dbReference>
<reference evidence="13" key="2">
    <citation type="submission" date="2020-03" db="EMBL/GenBank/DDBJ databases">
        <title>Flavobacteriaceae bacterium strain TP-CH-4, a member of the family Flavobacteriaceae isolated from a deep-sea seamount.</title>
        <authorList>
            <person name="Zhang D.-C."/>
        </authorList>
    </citation>
    <scope>NUCLEOTIDE SEQUENCE</scope>
    <source>
        <strain evidence="13">TP-CH-4</strain>
    </source>
</reference>
<dbReference type="Pfam" id="PF00654">
    <property type="entry name" value="Voltage_CLC"/>
    <property type="match status" value="1"/>
</dbReference>
<dbReference type="Gene3D" id="3.10.580.10">
    <property type="entry name" value="CBS-domain"/>
    <property type="match status" value="1"/>
</dbReference>
<dbReference type="InterPro" id="IPR014743">
    <property type="entry name" value="Cl-channel_core"/>
</dbReference>
<protein>
    <submittedName>
        <fullName evidence="13">Chloride channel protein</fullName>
    </submittedName>
</protein>
<gene>
    <name evidence="13" type="ORF">FK220_013730</name>
</gene>
<evidence type="ECO:0000256" key="8">
    <source>
        <dbReference type="ARBA" id="ARBA00023214"/>
    </source>
</evidence>
<feature type="transmembrane region" description="Helical" evidence="11">
    <location>
        <begin position="383"/>
        <end position="407"/>
    </location>
</feature>
<dbReference type="GO" id="GO:0034707">
    <property type="term" value="C:chloride channel complex"/>
    <property type="evidence" value="ECO:0007669"/>
    <property type="project" value="UniProtKB-KW"/>
</dbReference>
<feature type="transmembrane region" description="Helical" evidence="11">
    <location>
        <begin position="24"/>
        <end position="44"/>
    </location>
</feature>
<accession>A0A967E7M5</accession>
<evidence type="ECO:0000256" key="2">
    <source>
        <dbReference type="ARBA" id="ARBA00022448"/>
    </source>
</evidence>
<dbReference type="AlphaFoldDB" id="A0A967E7M5"/>
<feature type="transmembrane region" description="Helical" evidence="11">
    <location>
        <begin position="64"/>
        <end position="81"/>
    </location>
</feature>
<keyword evidence="3 11" id="KW-0812">Transmembrane</keyword>
<dbReference type="Pfam" id="PF00571">
    <property type="entry name" value="CBS"/>
    <property type="match status" value="2"/>
</dbReference>